<reference evidence="2 3" key="1">
    <citation type="journal article" date="2015" name="BMC Genomics">
        <title>The genome of the truffle-parasite Tolypocladium ophioglossoides and the evolution of antifungal peptaibiotics.</title>
        <authorList>
            <person name="Quandt C.A."/>
            <person name="Bushley K.E."/>
            <person name="Spatafora J.W."/>
        </authorList>
    </citation>
    <scope>NUCLEOTIDE SEQUENCE [LARGE SCALE GENOMIC DNA]</scope>
    <source>
        <strain evidence="2 3">CBS 100239</strain>
    </source>
</reference>
<evidence type="ECO:0000256" key="1">
    <source>
        <dbReference type="SAM" id="MobiDB-lite"/>
    </source>
</evidence>
<dbReference type="EMBL" id="LFRF01000032">
    <property type="protein sequence ID" value="KND87729.1"/>
    <property type="molecule type" value="Genomic_DNA"/>
</dbReference>
<accession>A0A0L0N136</accession>
<evidence type="ECO:0000313" key="3">
    <source>
        <dbReference type="Proteomes" id="UP000036947"/>
    </source>
</evidence>
<dbReference type="Proteomes" id="UP000036947">
    <property type="component" value="Unassembled WGS sequence"/>
</dbReference>
<name>A0A0L0N136_TOLOC</name>
<dbReference type="AlphaFoldDB" id="A0A0L0N136"/>
<organism evidence="2 3">
    <name type="scientific">Tolypocladium ophioglossoides (strain CBS 100239)</name>
    <name type="common">Snaketongue truffleclub</name>
    <name type="synonym">Elaphocordyceps ophioglossoides</name>
    <dbReference type="NCBI Taxonomy" id="1163406"/>
    <lineage>
        <taxon>Eukaryota</taxon>
        <taxon>Fungi</taxon>
        <taxon>Dikarya</taxon>
        <taxon>Ascomycota</taxon>
        <taxon>Pezizomycotina</taxon>
        <taxon>Sordariomycetes</taxon>
        <taxon>Hypocreomycetidae</taxon>
        <taxon>Hypocreales</taxon>
        <taxon>Ophiocordycipitaceae</taxon>
        <taxon>Tolypocladium</taxon>
    </lineage>
</organism>
<proteinExistence type="predicted"/>
<evidence type="ECO:0000313" key="2">
    <source>
        <dbReference type="EMBL" id="KND87729.1"/>
    </source>
</evidence>
<keyword evidence="3" id="KW-1185">Reference proteome</keyword>
<sequence>MGPQRRKLPSLCASNSAAVAATLVRGSRTESSGEQVLNLPSPSAATCMPFTRFPSHRSATVRHVSLITHPEADAIRQSIARGWLNLDVDDLSAPSGFTGVCRPTPSRAPLHLQHGPFRPQGGPSAASVPIRLCESVMLHSAKLRKRNPSADQAFMLASLVTRASFAQASPAYTGHRHRRSSTTGPDAVPVWP</sequence>
<comment type="caution">
    <text evidence="2">The sequence shown here is derived from an EMBL/GenBank/DDBJ whole genome shotgun (WGS) entry which is preliminary data.</text>
</comment>
<feature type="region of interest" description="Disordered" evidence="1">
    <location>
        <begin position="169"/>
        <end position="192"/>
    </location>
</feature>
<protein>
    <submittedName>
        <fullName evidence="2">Uncharacterized protein</fullName>
    </submittedName>
</protein>
<gene>
    <name evidence="2" type="ORF">TOPH_07577</name>
</gene>